<proteinExistence type="inferred from homology"/>
<keyword evidence="7 13" id="KW-0819">tRNA processing</keyword>
<evidence type="ECO:0000256" key="4">
    <source>
        <dbReference type="ARBA" id="ARBA00015492"/>
    </source>
</evidence>
<evidence type="ECO:0000313" key="16">
    <source>
        <dbReference type="Proteomes" id="UP001206821"/>
    </source>
</evidence>
<evidence type="ECO:0000256" key="9">
    <source>
        <dbReference type="ARBA" id="ARBA00022741"/>
    </source>
</evidence>
<dbReference type="EMBL" id="JANIEK010000037">
    <property type="protein sequence ID" value="MCT4795838.1"/>
    <property type="molecule type" value="Genomic_DNA"/>
</dbReference>
<dbReference type="InterPro" id="IPR006070">
    <property type="entry name" value="Sua5-like_dom"/>
</dbReference>
<comment type="function">
    <text evidence="13">Required for the formation of a threonylcarbamoyl group on adenosine at position 37 (t(6)A37) in tRNAs that read codons beginning with adenine.</text>
</comment>
<evidence type="ECO:0000256" key="7">
    <source>
        <dbReference type="ARBA" id="ARBA00022694"/>
    </source>
</evidence>
<keyword evidence="16" id="KW-1185">Reference proteome</keyword>
<evidence type="ECO:0000256" key="5">
    <source>
        <dbReference type="ARBA" id="ARBA00022490"/>
    </source>
</evidence>
<dbReference type="PANTHER" id="PTHR17490">
    <property type="entry name" value="SUA5"/>
    <property type="match status" value="1"/>
</dbReference>
<dbReference type="EC" id="2.7.7.87" evidence="3 13"/>
<keyword evidence="5 13" id="KW-0963">Cytoplasm</keyword>
<keyword evidence="9 13" id="KW-0547">Nucleotide-binding</keyword>
<keyword evidence="6 13" id="KW-0808">Transferase</keyword>
<dbReference type="InterPro" id="IPR050156">
    <property type="entry name" value="TC-AMP_synthase_SUA5"/>
</dbReference>
<gene>
    <name evidence="15" type="ORF">NQG31_09780</name>
</gene>
<evidence type="ECO:0000256" key="3">
    <source>
        <dbReference type="ARBA" id="ARBA00012584"/>
    </source>
</evidence>
<dbReference type="Proteomes" id="UP001206821">
    <property type="component" value="Unassembled WGS sequence"/>
</dbReference>
<dbReference type="Pfam" id="PF01300">
    <property type="entry name" value="Sua5_yciO_yrdC"/>
    <property type="match status" value="1"/>
</dbReference>
<evidence type="ECO:0000256" key="11">
    <source>
        <dbReference type="ARBA" id="ARBA00029774"/>
    </source>
</evidence>
<dbReference type="Pfam" id="PF03481">
    <property type="entry name" value="Sua5_C"/>
    <property type="match status" value="1"/>
</dbReference>
<comment type="caution">
    <text evidence="15">The sequence shown here is derived from an EMBL/GenBank/DDBJ whole genome shotgun (WGS) entry which is preliminary data.</text>
</comment>
<comment type="catalytic activity">
    <reaction evidence="12 13">
        <text>L-threonine + hydrogencarbonate + ATP = L-threonylcarbamoyladenylate + diphosphate + H2O</text>
        <dbReference type="Rhea" id="RHEA:36407"/>
        <dbReference type="ChEBI" id="CHEBI:15377"/>
        <dbReference type="ChEBI" id="CHEBI:17544"/>
        <dbReference type="ChEBI" id="CHEBI:30616"/>
        <dbReference type="ChEBI" id="CHEBI:33019"/>
        <dbReference type="ChEBI" id="CHEBI:57926"/>
        <dbReference type="ChEBI" id="CHEBI:73682"/>
        <dbReference type="EC" id="2.7.7.87"/>
    </reaction>
</comment>
<comment type="similarity">
    <text evidence="2 13">Belongs to the SUA5 family.</text>
</comment>
<dbReference type="RefSeq" id="WP_034814490.1">
    <property type="nucleotide sequence ID" value="NZ_JANIEK010000037.1"/>
</dbReference>
<reference evidence="15 16" key="1">
    <citation type="submission" date="2022-07" db="EMBL/GenBank/DDBJ databases">
        <title>Genomic and pangenome structural analysis of the polyextremophile Exiguobacterium.</title>
        <authorList>
            <person name="Shen L."/>
        </authorList>
    </citation>
    <scope>NUCLEOTIDE SEQUENCE [LARGE SCALE GENOMIC DNA]</scope>
    <source>
        <strain evidence="15 16">12_1</strain>
    </source>
</reference>
<evidence type="ECO:0000256" key="2">
    <source>
        <dbReference type="ARBA" id="ARBA00007663"/>
    </source>
</evidence>
<dbReference type="Gene3D" id="3.40.50.11030">
    <property type="entry name" value="Threonylcarbamoyl-AMP synthase, C-terminal domain"/>
    <property type="match status" value="1"/>
</dbReference>
<evidence type="ECO:0000256" key="12">
    <source>
        <dbReference type="ARBA" id="ARBA00048366"/>
    </source>
</evidence>
<name>A0ABT2KZK2_9BACL</name>
<dbReference type="InterPro" id="IPR017945">
    <property type="entry name" value="DHBP_synth_RibB-like_a/b_dom"/>
</dbReference>
<evidence type="ECO:0000313" key="15">
    <source>
        <dbReference type="EMBL" id="MCT4795838.1"/>
    </source>
</evidence>
<dbReference type="SUPFAM" id="SSF55821">
    <property type="entry name" value="YrdC/RibB"/>
    <property type="match status" value="1"/>
</dbReference>
<evidence type="ECO:0000256" key="8">
    <source>
        <dbReference type="ARBA" id="ARBA00022695"/>
    </source>
</evidence>
<dbReference type="InterPro" id="IPR010923">
    <property type="entry name" value="T(6)A37_SUA5"/>
</dbReference>
<protein>
    <recommendedName>
        <fullName evidence="4 13">Threonylcarbamoyl-AMP synthase</fullName>
        <shortName evidence="13">TC-AMP synthase</shortName>
        <ecNumber evidence="3 13">2.7.7.87</ecNumber>
    </recommendedName>
    <alternativeName>
        <fullName evidence="11 13">L-threonylcarbamoyladenylate synthase</fullName>
    </alternativeName>
</protein>
<comment type="subcellular location">
    <subcellularLocation>
        <location evidence="1 13">Cytoplasm</location>
    </subcellularLocation>
</comment>
<organism evidence="15 16">
    <name type="scientific">Exiguobacterium alkaliphilum</name>
    <dbReference type="NCBI Taxonomy" id="1428684"/>
    <lineage>
        <taxon>Bacteria</taxon>
        <taxon>Bacillati</taxon>
        <taxon>Bacillota</taxon>
        <taxon>Bacilli</taxon>
        <taxon>Bacillales</taxon>
        <taxon>Bacillales Family XII. Incertae Sedis</taxon>
        <taxon>Exiguobacterium</taxon>
    </lineage>
</organism>
<feature type="domain" description="YrdC-like" evidence="14">
    <location>
        <begin position="8"/>
        <end position="194"/>
    </location>
</feature>
<sequence>METKWIKPTEVEIGVELLKAGEVIAMPTETVYGLAGDATNDVAIRKIFEAKGRPADNPLIVHVASVEQAGHFAQTIPPVAKRLMEAFWPGALTIILPSNGRASSLVTAGLDSIGLRMPDHDAALDLIRSSGLGLAAPSANRSGRPSPTSAKHVADDLSGRIAGIMDGGPTGIGVESTVIDCTTEPATILRPGGVTKEAIEAVIGPVNLDANLNDETAAPRSPGMKYTHYAPSAPLYLVDGGRDDLVQIVTARKEAGKRVGALVFDEEPTPADVTLSLGRSMETAAQRLYEALRKFDETDVEEIYVNRIEPTGVALAVYNRLYKAAGGKVVRSHEEA</sequence>
<dbReference type="GO" id="GO:0061710">
    <property type="term" value="F:L-threonylcarbamoyladenylate synthase"/>
    <property type="evidence" value="ECO:0007669"/>
    <property type="project" value="UniProtKB-EC"/>
</dbReference>
<keyword evidence="8 13" id="KW-0548">Nucleotidyltransferase</keyword>
<accession>A0ABT2KZK2</accession>
<dbReference type="PROSITE" id="PS51163">
    <property type="entry name" value="YRDC"/>
    <property type="match status" value="1"/>
</dbReference>
<evidence type="ECO:0000256" key="1">
    <source>
        <dbReference type="ARBA" id="ARBA00004496"/>
    </source>
</evidence>
<dbReference type="InterPro" id="IPR038385">
    <property type="entry name" value="Sua5/YwlC_C"/>
</dbReference>
<keyword evidence="10 13" id="KW-0067">ATP-binding</keyword>
<dbReference type="PANTHER" id="PTHR17490:SF16">
    <property type="entry name" value="THREONYLCARBAMOYL-AMP SYNTHASE"/>
    <property type="match status" value="1"/>
</dbReference>
<evidence type="ECO:0000256" key="13">
    <source>
        <dbReference type="PIRNR" id="PIRNR004930"/>
    </source>
</evidence>
<evidence type="ECO:0000256" key="10">
    <source>
        <dbReference type="ARBA" id="ARBA00022840"/>
    </source>
</evidence>
<dbReference type="Gene3D" id="3.90.870.10">
    <property type="entry name" value="DHBP synthase"/>
    <property type="match status" value="1"/>
</dbReference>
<dbReference type="NCBIfam" id="TIGR00057">
    <property type="entry name" value="L-threonylcarbamoyladenylate synthase"/>
    <property type="match status" value="1"/>
</dbReference>
<dbReference type="PIRSF" id="PIRSF004930">
    <property type="entry name" value="Tln_factor_SUA5"/>
    <property type="match status" value="1"/>
</dbReference>
<dbReference type="InterPro" id="IPR005145">
    <property type="entry name" value="Sua5_C"/>
</dbReference>
<evidence type="ECO:0000256" key="6">
    <source>
        <dbReference type="ARBA" id="ARBA00022679"/>
    </source>
</evidence>
<evidence type="ECO:0000259" key="14">
    <source>
        <dbReference type="PROSITE" id="PS51163"/>
    </source>
</evidence>